<dbReference type="PANTHER" id="PTHR45993:SF7">
    <property type="entry name" value="TRANSCRIPTION FACTOR KEN"/>
    <property type="match status" value="1"/>
</dbReference>
<dbReference type="GO" id="GO:0000978">
    <property type="term" value="F:RNA polymerase II cis-regulatory region sequence-specific DNA binding"/>
    <property type="evidence" value="ECO:0007669"/>
    <property type="project" value="TreeGrafter"/>
</dbReference>
<accession>A0AAE1UN75</accession>
<evidence type="ECO:0000256" key="4">
    <source>
        <dbReference type="ARBA" id="ARBA00022771"/>
    </source>
</evidence>
<evidence type="ECO:0000256" key="5">
    <source>
        <dbReference type="ARBA" id="ARBA00022833"/>
    </source>
</evidence>
<evidence type="ECO:0000313" key="12">
    <source>
        <dbReference type="Proteomes" id="UP001292094"/>
    </source>
</evidence>
<feature type="domain" description="C2H2-type" evidence="10">
    <location>
        <begin position="129"/>
        <end position="157"/>
    </location>
</feature>
<evidence type="ECO:0000259" key="10">
    <source>
        <dbReference type="PROSITE" id="PS50157"/>
    </source>
</evidence>
<keyword evidence="3" id="KW-0677">Repeat</keyword>
<dbReference type="PANTHER" id="PTHR45993">
    <property type="entry name" value="B-CELL LYMPHOMA/LEUKEMIA 11"/>
    <property type="match status" value="1"/>
</dbReference>
<keyword evidence="2" id="KW-0479">Metal-binding</keyword>
<dbReference type="InterPro" id="IPR036236">
    <property type="entry name" value="Znf_C2H2_sf"/>
</dbReference>
<sequence length="160" mass="18612">MWLSEVILTIRIRKLWPNNRLTPVNCFSPVGVVNHQRQVCVRVRVQRQEHGVELPNAACHKQHEGLKMATVLPVILPPPSAPFPVRRSIVQLGQESNRREYWCRVCGYQAISESKLIIHFRKHTGEKPFVCSYCSYRCAHKSNLITHVKTRHADQEFHKQ</sequence>
<keyword evidence="4 9" id="KW-0863">Zinc-finger</keyword>
<dbReference type="GO" id="GO:0006357">
    <property type="term" value="P:regulation of transcription by RNA polymerase II"/>
    <property type="evidence" value="ECO:0007669"/>
    <property type="project" value="TreeGrafter"/>
</dbReference>
<reference evidence="11" key="1">
    <citation type="submission" date="2023-11" db="EMBL/GenBank/DDBJ databases">
        <title>Genome assemblies of two species of porcelain crab, Petrolisthes cinctipes and Petrolisthes manimaculis (Anomura: Porcellanidae).</title>
        <authorList>
            <person name="Angst P."/>
        </authorList>
    </citation>
    <scope>NUCLEOTIDE SEQUENCE</scope>
    <source>
        <strain evidence="11">PB745_02</strain>
        <tissue evidence="11">Gill</tissue>
    </source>
</reference>
<comment type="subcellular location">
    <subcellularLocation>
        <location evidence="1">Nucleus</location>
    </subcellularLocation>
</comment>
<keyword evidence="8" id="KW-0539">Nucleus</keyword>
<dbReference type="InterPro" id="IPR013087">
    <property type="entry name" value="Znf_C2H2_type"/>
</dbReference>
<dbReference type="GO" id="GO:0008270">
    <property type="term" value="F:zinc ion binding"/>
    <property type="evidence" value="ECO:0007669"/>
    <property type="project" value="UniProtKB-KW"/>
</dbReference>
<keyword evidence="5" id="KW-0862">Zinc</keyword>
<protein>
    <recommendedName>
        <fullName evidence="10">C2H2-type domain-containing protein</fullName>
    </recommendedName>
</protein>
<feature type="domain" description="C2H2-type" evidence="10">
    <location>
        <begin position="101"/>
        <end position="128"/>
    </location>
</feature>
<evidence type="ECO:0000256" key="9">
    <source>
        <dbReference type="PROSITE-ProRule" id="PRU00042"/>
    </source>
</evidence>
<dbReference type="PROSITE" id="PS00028">
    <property type="entry name" value="ZINC_FINGER_C2H2_1"/>
    <property type="match status" value="1"/>
</dbReference>
<gene>
    <name evidence="11" type="ORF">Pmani_005201</name>
</gene>
<dbReference type="GO" id="GO:0005634">
    <property type="term" value="C:nucleus"/>
    <property type="evidence" value="ECO:0007669"/>
    <property type="project" value="UniProtKB-SubCell"/>
</dbReference>
<dbReference type="AlphaFoldDB" id="A0AAE1UN75"/>
<dbReference type="EMBL" id="JAWZYT010000374">
    <property type="protein sequence ID" value="KAK4324199.1"/>
    <property type="molecule type" value="Genomic_DNA"/>
</dbReference>
<dbReference type="FunFam" id="3.30.160.60:FF:000130">
    <property type="entry name" value="Spalt-like transcription factor 4"/>
    <property type="match status" value="1"/>
</dbReference>
<evidence type="ECO:0000256" key="6">
    <source>
        <dbReference type="ARBA" id="ARBA00023015"/>
    </source>
</evidence>
<keyword evidence="7" id="KW-0804">Transcription</keyword>
<comment type="caution">
    <text evidence="11">The sequence shown here is derived from an EMBL/GenBank/DDBJ whole genome shotgun (WGS) entry which is preliminary data.</text>
</comment>
<dbReference type="GO" id="GO:0003700">
    <property type="term" value="F:DNA-binding transcription factor activity"/>
    <property type="evidence" value="ECO:0007669"/>
    <property type="project" value="TreeGrafter"/>
</dbReference>
<dbReference type="SUPFAM" id="SSF57667">
    <property type="entry name" value="beta-beta-alpha zinc fingers"/>
    <property type="match status" value="1"/>
</dbReference>
<evidence type="ECO:0000256" key="3">
    <source>
        <dbReference type="ARBA" id="ARBA00022737"/>
    </source>
</evidence>
<dbReference type="SMART" id="SM00355">
    <property type="entry name" value="ZnF_C2H2"/>
    <property type="match status" value="2"/>
</dbReference>
<evidence type="ECO:0000313" key="11">
    <source>
        <dbReference type="EMBL" id="KAK4324199.1"/>
    </source>
</evidence>
<dbReference type="Gene3D" id="3.30.160.60">
    <property type="entry name" value="Classic Zinc Finger"/>
    <property type="match status" value="2"/>
</dbReference>
<dbReference type="Proteomes" id="UP001292094">
    <property type="component" value="Unassembled WGS sequence"/>
</dbReference>
<dbReference type="InterPro" id="IPR051497">
    <property type="entry name" value="Dev/Hematopoietic_TF"/>
</dbReference>
<evidence type="ECO:0000256" key="7">
    <source>
        <dbReference type="ARBA" id="ARBA00023163"/>
    </source>
</evidence>
<evidence type="ECO:0000256" key="2">
    <source>
        <dbReference type="ARBA" id="ARBA00022723"/>
    </source>
</evidence>
<evidence type="ECO:0000256" key="1">
    <source>
        <dbReference type="ARBA" id="ARBA00004123"/>
    </source>
</evidence>
<organism evidence="11 12">
    <name type="scientific">Petrolisthes manimaculis</name>
    <dbReference type="NCBI Taxonomy" id="1843537"/>
    <lineage>
        <taxon>Eukaryota</taxon>
        <taxon>Metazoa</taxon>
        <taxon>Ecdysozoa</taxon>
        <taxon>Arthropoda</taxon>
        <taxon>Crustacea</taxon>
        <taxon>Multicrustacea</taxon>
        <taxon>Malacostraca</taxon>
        <taxon>Eumalacostraca</taxon>
        <taxon>Eucarida</taxon>
        <taxon>Decapoda</taxon>
        <taxon>Pleocyemata</taxon>
        <taxon>Anomura</taxon>
        <taxon>Galatheoidea</taxon>
        <taxon>Porcellanidae</taxon>
        <taxon>Petrolisthes</taxon>
    </lineage>
</organism>
<proteinExistence type="predicted"/>
<keyword evidence="12" id="KW-1185">Reference proteome</keyword>
<name>A0AAE1UN75_9EUCA</name>
<keyword evidence="6" id="KW-0805">Transcription regulation</keyword>
<evidence type="ECO:0000256" key="8">
    <source>
        <dbReference type="ARBA" id="ARBA00023242"/>
    </source>
</evidence>
<dbReference type="PROSITE" id="PS50157">
    <property type="entry name" value="ZINC_FINGER_C2H2_2"/>
    <property type="match status" value="2"/>
</dbReference>